<evidence type="ECO:0000313" key="4">
    <source>
        <dbReference type="Proteomes" id="UP001611383"/>
    </source>
</evidence>
<evidence type="ECO:0000313" key="3">
    <source>
        <dbReference type="EMBL" id="WNG44856.1"/>
    </source>
</evidence>
<dbReference type="EMBL" id="CP043494">
    <property type="protein sequence ID" value="WNG44856.1"/>
    <property type="molecule type" value="Genomic_DNA"/>
</dbReference>
<dbReference type="InterPro" id="IPR036812">
    <property type="entry name" value="NAD(P)_OxRdtase_dom_sf"/>
</dbReference>
<accession>A0ABY9WUN7</accession>
<reference evidence="3 4" key="1">
    <citation type="submission" date="2019-08" db="EMBL/GenBank/DDBJ databases">
        <title>Archangium and Cystobacter genomes.</title>
        <authorList>
            <person name="Chen I.-C.K."/>
            <person name="Wielgoss S."/>
        </authorList>
    </citation>
    <scope>NUCLEOTIDE SEQUENCE [LARGE SCALE GENOMIC DNA]</scope>
    <source>
        <strain evidence="3 4">Cbm 6</strain>
    </source>
</reference>
<evidence type="ECO:0000256" key="1">
    <source>
        <dbReference type="ARBA" id="ARBA00023002"/>
    </source>
</evidence>
<proteinExistence type="predicted"/>
<gene>
    <name evidence="3" type="ORF">F0U60_12695</name>
</gene>
<dbReference type="InterPro" id="IPR050523">
    <property type="entry name" value="AKR_Detox_Biosynth"/>
</dbReference>
<feature type="domain" description="NADP-dependent oxidoreductase" evidence="2">
    <location>
        <begin position="16"/>
        <end position="322"/>
    </location>
</feature>
<dbReference type="Gene3D" id="3.20.20.100">
    <property type="entry name" value="NADP-dependent oxidoreductase domain"/>
    <property type="match status" value="1"/>
</dbReference>
<dbReference type="RefSeq" id="WP_395818508.1">
    <property type="nucleotide sequence ID" value="NZ_CP043494.1"/>
</dbReference>
<dbReference type="CDD" id="cd19086">
    <property type="entry name" value="AKR_AKR11C1"/>
    <property type="match status" value="1"/>
</dbReference>
<evidence type="ECO:0000259" key="2">
    <source>
        <dbReference type="Pfam" id="PF00248"/>
    </source>
</evidence>
<name>A0ABY9WUN7_9BACT</name>
<dbReference type="PANTHER" id="PTHR43364">
    <property type="entry name" value="NADH-SPECIFIC METHYLGLYOXAL REDUCTASE-RELATED"/>
    <property type="match status" value="1"/>
</dbReference>
<keyword evidence="4" id="KW-1185">Reference proteome</keyword>
<dbReference type="SUPFAM" id="SSF51430">
    <property type="entry name" value="NAD(P)-linked oxidoreductase"/>
    <property type="match status" value="1"/>
</dbReference>
<dbReference type="Proteomes" id="UP001611383">
    <property type="component" value="Chromosome"/>
</dbReference>
<dbReference type="InterPro" id="IPR023210">
    <property type="entry name" value="NADP_OxRdtase_dom"/>
</dbReference>
<dbReference type="Pfam" id="PF00248">
    <property type="entry name" value="Aldo_ket_red"/>
    <property type="match status" value="1"/>
</dbReference>
<protein>
    <submittedName>
        <fullName evidence="3">Aldo/keto reductase</fullName>
    </submittedName>
</protein>
<dbReference type="PANTHER" id="PTHR43364:SF4">
    <property type="entry name" value="NAD(P)-LINKED OXIDOREDUCTASE SUPERFAMILY PROTEIN"/>
    <property type="match status" value="1"/>
</dbReference>
<keyword evidence="1" id="KW-0560">Oxidoreductase</keyword>
<organism evidence="3 4">
    <name type="scientific">Archangium minus</name>
    <dbReference type="NCBI Taxonomy" id="83450"/>
    <lineage>
        <taxon>Bacteria</taxon>
        <taxon>Pseudomonadati</taxon>
        <taxon>Myxococcota</taxon>
        <taxon>Myxococcia</taxon>
        <taxon>Myxococcales</taxon>
        <taxon>Cystobacterineae</taxon>
        <taxon>Archangiaceae</taxon>
        <taxon>Archangium</taxon>
    </lineage>
</organism>
<sequence length="328" mass="36085">MSQRKLGNTGIQVSALGLGGWTIGGPFRGGTDEWGYGPVDDRESIQAIQRAVDLGVTFFDTAANYGAGHSERILGKALGSRRSSVVIATKFGYRVLDDQKRVDGPEVHQEAIRRSCEASLRRLGTEYIDLFLFHVGDHPADQVDEVLDTLESLVAEGHIRAYGWSTDDPARARAFTAGKHCAAIQHQLNIFEDNPEMLRLCEEMGMASINRGPLAMGLLTGKYARGARFDSTDIRGANVPWMKYFQNGQPNPEWLARLEQVKDILTSQGRTLAQGALAWLWAHSPVTLPIPGFRTVAQAEENARALEFGPLTPRQMQEINRILGQSVG</sequence>